<evidence type="ECO:0000313" key="9">
    <source>
        <dbReference type="Proteomes" id="UP000016923"/>
    </source>
</evidence>
<dbReference type="PROSITE" id="PS50297">
    <property type="entry name" value="ANK_REP_REGION"/>
    <property type="match status" value="1"/>
</dbReference>
<evidence type="ECO:0000313" key="8">
    <source>
        <dbReference type="EMBL" id="EPE05863.1"/>
    </source>
</evidence>
<dbReference type="PROSITE" id="PS50088">
    <property type="entry name" value="ANK_REPEAT"/>
    <property type="match status" value="1"/>
</dbReference>
<evidence type="ECO:0000256" key="6">
    <source>
        <dbReference type="SAM" id="SignalP"/>
    </source>
</evidence>
<feature type="domain" description="Nephrocystin 3-like N-terminal" evidence="7">
    <location>
        <begin position="877"/>
        <end position="988"/>
    </location>
</feature>
<dbReference type="eggNOG" id="KOG4177">
    <property type="taxonomic scope" value="Eukaryota"/>
</dbReference>
<dbReference type="SMART" id="SM00248">
    <property type="entry name" value="ANK"/>
    <property type="match status" value="13"/>
</dbReference>
<dbReference type="EMBL" id="KE148155">
    <property type="protein sequence ID" value="EPE05863.1"/>
    <property type="molecule type" value="Genomic_DNA"/>
</dbReference>
<dbReference type="InterPro" id="IPR017850">
    <property type="entry name" value="Alkaline_phosphatase_core_sf"/>
</dbReference>
<feature type="chain" id="PRO_5004507207" evidence="6">
    <location>
        <begin position="20"/>
        <end position="2102"/>
    </location>
</feature>
<dbReference type="Pfam" id="PF04185">
    <property type="entry name" value="Phosphoesterase"/>
    <property type="match status" value="1"/>
</dbReference>
<keyword evidence="2" id="KW-0378">Hydrolase</keyword>
<evidence type="ECO:0000256" key="3">
    <source>
        <dbReference type="PROSITE-ProRule" id="PRU00023"/>
    </source>
</evidence>
<keyword evidence="4" id="KW-0175">Coiled coil</keyword>
<dbReference type="OrthoDB" id="5135119at2759"/>
<keyword evidence="6" id="KW-0732">Signal</keyword>
<feature type="domain" description="Nephrocystin 3-like N-terminal" evidence="7">
    <location>
        <begin position="1052"/>
        <end position="1117"/>
    </location>
</feature>
<dbReference type="STRING" id="1262450.S3CHP2"/>
<dbReference type="Gene3D" id="1.25.40.20">
    <property type="entry name" value="Ankyrin repeat-containing domain"/>
    <property type="match status" value="3"/>
</dbReference>
<feature type="coiled-coil region" evidence="4">
    <location>
        <begin position="802"/>
        <end position="829"/>
    </location>
</feature>
<accession>S3CHP2</accession>
<evidence type="ECO:0000256" key="1">
    <source>
        <dbReference type="ARBA" id="ARBA00022737"/>
    </source>
</evidence>
<name>S3CHP2_OPHP1</name>
<dbReference type="Gene3D" id="3.40.50.300">
    <property type="entry name" value="P-loop containing nucleotide triphosphate hydrolases"/>
    <property type="match status" value="1"/>
</dbReference>
<feature type="compositionally biased region" description="Acidic residues" evidence="5">
    <location>
        <begin position="669"/>
        <end position="681"/>
    </location>
</feature>
<proteinExistence type="predicted"/>
<keyword evidence="9" id="KW-1185">Reference proteome</keyword>
<evidence type="ECO:0000259" key="7">
    <source>
        <dbReference type="Pfam" id="PF24883"/>
    </source>
</evidence>
<protein>
    <submittedName>
        <fullName evidence="8">Non-hemolytic phospholipase c</fullName>
    </submittedName>
</protein>
<dbReference type="InterPro" id="IPR002110">
    <property type="entry name" value="Ankyrin_rpt"/>
</dbReference>
<dbReference type="PANTHER" id="PTHR10039:SF16">
    <property type="entry name" value="GPI INOSITOL-DEACYLASE"/>
    <property type="match status" value="1"/>
</dbReference>
<dbReference type="SUPFAM" id="SSF52540">
    <property type="entry name" value="P-loop containing nucleoside triphosphate hydrolases"/>
    <property type="match status" value="1"/>
</dbReference>
<feature type="repeat" description="ANK" evidence="3">
    <location>
        <begin position="2009"/>
        <end position="2042"/>
    </location>
</feature>
<keyword evidence="1" id="KW-0677">Repeat</keyword>
<gene>
    <name evidence="8" type="ORF">F503_08394</name>
</gene>
<dbReference type="Proteomes" id="UP000016923">
    <property type="component" value="Unassembled WGS sequence"/>
</dbReference>
<feature type="region of interest" description="Disordered" evidence="5">
    <location>
        <begin position="668"/>
        <end position="695"/>
    </location>
</feature>
<organism evidence="8 9">
    <name type="scientific">Ophiostoma piceae (strain UAMH 11346)</name>
    <name type="common">Sap stain fungus</name>
    <dbReference type="NCBI Taxonomy" id="1262450"/>
    <lineage>
        <taxon>Eukaryota</taxon>
        <taxon>Fungi</taxon>
        <taxon>Dikarya</taxon>
        <taxon>Ascomycota</taxon>
        <taxon>Pezizomycotina</taxon>
        <taxon>Sordariomycetes</taxon>
        <taxon>Sordariomycetidae</taxon>
        <taxon>Ophiostomatales</taxon>
        <taxon>Ophiostomataceae</taxon>
        <taxon>Ophiostoma</taxon>
    </lineage>
</organism>
<evidence type="ECO:0000256" key="4">
    <source>
        <dbReference type="SAM" id="Coils"/>
    </source>
</evidence>
<feature type="region of interest" description="Disordered" evidence="5">
    <location>
        <begin position="1628"/>
        <end position="1654"/>
    </location>
</feature>
<dbReference type="GO" id="GO:0016788">
    <property type="term" value="F:hydrolase activity, acting on ester bonds"/>
    <property type="evidence" value="ECO:0007669"/>
    <property type="project" value="InterPro"/>
</dbReference>
<sequence length="2102" mass="232161">MTKIATLALLALAAGKANAAAKSLADIKHVIMIMMENRSFQHYFGTMAGVRGFADPNVQINPSNNLPIWYQPVSSLTDKAEYLLPYWLNYENTEEGYNKSQCLCAGANNWIPTHQAMNGGANDKWAVIDDPQSWGYFKRQDIAYHFALAESWTVADMYHAAIMSNTDPNRWYWQSGTINVPGGKTPLGSGGVVLDDNQSNGCVATNLDCLPLQWPAFAQKLDEAGVDWRSYQQSYNWATNNGLFYFKAFQDATKDSSLYKRGLAFDGDNSLASFKAAAANGTLPEVSWAFPPQNLQEHPPYTPQDGAWWLNEIINATIHGPNYNETVILLNWDEAGGWGDAVMPIVSPNGTAGEWFQDPYNELGYTWSGPGVRIPLIMMSPYTRGGHVFTERGDHSSILLFLEQWLAARGYQNLTVEDTMSDWRREHESNLVAAFDFENDSSGNMIGMYAGFCTKEYGTSCSSDEFYLPYPYGNQTEEDALFFEDGFKGVRGNLTEGRYLTFEANGHALSTDGRSKQFAATRATADHSDIHQRWVLHALEPEGNSFYITSATNGYYISQHSSLSTLKSGAETYNITYMGGSKYALKKENGKYLNIDRTGRLSFTASKMADPLSIAASLIAVCQISSSIINACYDYRRGVKGAKKEVARMLSEAQGLRNVVEQLLHMIQPEDDETPDGEPDDGAEKTEKTGHPSPLPVLEQLISTDNGPVTHCLSELQSLEKKLLRPILQWKGQQQDGSVANVPRTQKVLGLVQVLLWPLREREMLDSLETIQRLRGLISLALSADTASTVLAIHETTQSIRASQTSQEIQIAQAAARDIENQNAAWREQQRERVQMLCKAISNWLSPLPVAGAGVETTSISAATARHKQISSRRSKDTGRWLLDSKDFRDWASPEVAAVEPPNFWMHGIPGSGKTVLASNVIDHLQSARGAEADLLRGKKAAVAYFYFDFGNTAMSRTDNMLRLLICQLGLQRTSKGPPYILQPLYDQASRHLETGEQSHLFCDPYDSGGPNPSYPINPIDSNVSPQWIGRNVFVPTPDGEPSQPSTEELLGTLRDCIRDLQQSKSQGHDVYIILDALDECSDREELLQCLGEMLTWHQDKLASEDCGSLRIFLTGRHIPDIAQLLDGYDQKRVTDGSLRSCCLSSNLVQGDINTFVQSQLAINPRLRRWPPELRNEIQTSLTDGARGMFRWADCQLEMLQKCATVRAVRKALTSLPQSLSETYAQTLLSIEPFYRLYAVRILLWVAVSTKPLELNAAADFLAVEVDDVKDGYYFDEENRVPDIHEIAMLCTSLVKATPGSTPTFPGNETGIELSLAHYTVQEYVLSDLFFTSFLGSFAEDLPPSIHDIKTPALAHAYTAKTMLYYLLSLQDPLTRKVLASRHLARLAAESWPYHYNEAGKQGQETLHLFVNALFGTSSAGDTNEPYQNWCRLYDPSMAWRLPQLDRVVFPHPLYPACILGIDAIVHLLLAAGADPDVGGDIHKSCLQAAAFCGHLDTVRSLLAAGANPCHGGGLFHEPLIAAVAANHENVVAELLDHKDIKPDEPNFATSATALLQACQDNRAGIVQRLIVAGADPNRFPMKSARYNPFSTACRRGHLECITWMLPVTTPSTIQRFFMSMRMPFTPGAGPSSRATQNESNWSRPEGTPSRGDGLKFLQACKNGEADLAKQLLDDGLVNVRRPLYRRSGDPVFPLLTAVKHRHLELVKLCLELGANVGLGCFDHGPPLTRAAFNGDLDIVRLLVEQGKADVNFVTVQHGTALQSAVYVENMPTVDYLLQHGAQTDLVPGDNDDYRLADGHRPGHSYGHQWHAFYTPLQNAILIHNADLVKRLLEAGLESTHLTTLCRYIGKVDTVGRSDVALILIEALLKAGADPTKSSVLGEYHEPPLHTLVRVAGPDTANVVAAMRAILMHTAVGVDIDATDSSGEGWTALHQAVRFDRADLVAALLDGFEMPDGAIKRANPAVALINGSTALHDAASQSHLSCLEELVRVKDGRLPCMQLNQQDGLGWTPLHWAVHNGSLDAVGWLLKQDSIDVTVQDRGTGMTVRDYAILRLQESRRSAVDQSGGKESSEMVPLAQNGEWQRRKAVLEMIDEHLKVKE</sequence>
<dbReference type="Pfam" id="PF12796">
    <property type="entry name" value="Ank_2"/>
    <property type="match status" value="3"/>
</dbReference>
<dbReference type="InterPro" id="IPR036770">
    <property type="entry name" value="Ankyrin_rpt-contain_sf"/>
</dbReference>
<dbReference type="CDD" id="cd16014">
    <property type="entry name" value="PLC"/>
    <property type="match status" value="1"/>
</dbReference>
<dbReference type="VEuPathDB" id="FungiDB:F503_08394"/>
<dbReference type="HOGENOM" id="CLU_232365_0_0_1"/>
<keyword evidence="3" id="KW-0040">ANK repeat</keyword>
<evidence type="ECO:0000256" key="5">
    <source>
        <dbReference type="SAM" id="MobiDB-lite"/>
    </source>
</evidence>
<dbReference type="SUPFAM" id="SSF48403">
    <property type="entry name" value="Ankyrin repeat"/>
    <property type="match status" value="3"/>
</dbReference>
<dbReference type="PANTHER" id="PTHR10039">
    <property type="entry name" value="AMELOGENIN"/>
    <property type="match status" value="1"/>
</dbReference>
<dbReference type="OMA" id="NCADEIF"/>
<evidence type="ECO:0000256" key="2">
    <source>
        <dbReference type="ARBA" id="ARBA00022801"/>
    </source>
</evidence>
<reference evidence="8 9" key="1">
    <citation type="journal article" date="2013" name="BMC Genomics">
        <title>The genome and transcriptome of the pine saprophyte Ophiostoma piceae, and a comparison with the bark beetle-associated pine pathogen Grosmannia clavigera.</title>
        <authorList>
            <person name="Haridas S."/>
            <person name="Wang Y."/>
            <person name="Lim L."/>
            <person name="Massoumi Alamouti S."/>
            <person name="Jackman S."/>
            <person name="Docking R."/>
            <person name="Robertson G."/>
            <person name="Birol I."/>
            <person name="Bohlmann J."/>
            <person name="Breuil C."/>
        </authorList>
    </citation>
    <scope>NUCLEOTIDE SEQUENCE [LARGE SCALE GENOMIC DNA]</scope>
    <source>
        <strain evidence="8 9">UAMH 11346</strain>
    </source>
</reference>
<dbReference type="Pfam" id="PF24883">
    <property type="entry name" value="NPHP3_N"/>
    <property type="match status" value="2"/>
</dbReference>
<dbReference type="SUPFAM" id="SSF50405">
    <property type="entry name" value="Actin-crosslinking proteins"/>
    <property type="match status" value="1"/>
</dbReference>
<dbReference type="Gene3D" id="3.40.720.10">
    <property type="entry name" value="Alkaline Phosphatase, subunit A"/>
    <property type="match status" value="2"/>
</dbReference>
<dbReference type="InterPro" id="IPR008999">
    <property type="entry name" value="Actin-crosslinking"/>
</dbReference>
<dbReference type="InterPro" id="IPR056884">
    <property type="entry name" value="NPHP3-like_N"/>
</dbReference>
<feature type="compositionally biased region" description="Polar residues" evidence="5">
    <location>
        <begin position="1633"/>
        <end position="1643"/>
    </location>
</feature>
<dbReference type="InterPro" id="IPR007312">
    <property type="entry name" value="Phosphoesterase"/>
</dbReference>
<feature type="signal peptide" evidence="6">
    <location>
        <begin position="1"/>
        <end position="19"/>
    </location>
</feature>
<dbReference type="InterPro" id="IPR027417">
    <property type="entry name" value="P-loop_NTPase"/>
</dbReference>